<evidence type="ECO:0000313" key="1">
    <source>
        <dbReference type="EMBL" id="GFY38794.1"/>
    </source>
</evidence>
<keyword evidence="2" id="KW-1185">Reference proteome</keyword>
<accession>A0A8X7BQS9</accession>
<reference evidence="1" key="1">
    <citation type="submission" date="2020-08" db="EMBL/GenBank/DDBJ databases">
        <title>Multicomponent nature underlies the extraordinary mechanical properties of spider dragline silk.</title>
        <authorList>
            <person name="Kono N."/>
            <person name="Nakamura H."/>
            <person name="Mori M."/>
            <person name="Yoshida Y."/>
            <person name="Ohtoshi R."/>
            <person name="Malay A.D."/>
            <person name="Moran D.A.P."/>
            <person name="Tomita M."/>
            <person name="Numata K."/>
            <person name="Arakawa K."/>
        </authorList>
    </citation>
    <scope>NUCLEOTIDE SEQUENCE</scope>
</reference>
<dbReference type="EMBL" id="BMAV01001068">
    <property type="protein sequence ID" value="GFY38794.1"/>
    <property type="molecule type" value="Genomic_DNA"/>
</dbReference>
<organism evidence="1 2">
    <name type="scientific">Trichonephila inaurata madagascariensis</name>
    <dbReference type="NCBI Taxonomy" id="2747483"/>
    <lineage>
        <taxon>Eukaryota</taxon>
        <taxon>Metazoa</taxon>
        <taxon>Ecdysozoa</taxon>
        <taxon>Arthropoda</taxon>
        <taxon>Chelicerata</taxon>
        <taxon>Arachnida</taxon>
        <taxon>Araneae</taxon>
        <taxon>Araneomorphae</taxon>
        <taxon>Entelegynae</taxon>
        <taxon>Araneoidea</taxon>
        <taxon>Nephilidae</taxon>
        <taxon>Trichonephila</taxon>
        <taxon>Trichonephila inaurata</taxon>
    </lineage>
</organism>
<dbReference type="Proteomes" id="UP000886998">
    <property type="component" value="Unassembled WGS sequence"/>
</dbReference>
<protein>
    <submittedName>
        <fullName evidence="1">Uncharacterized protein</fullName>
    </submittedName>
</protein>
<dbReference type="OrthoDB" id="10583126at2759"/>
<sequence length="73" mass="8185">MGPPSPEGPSERFRAIYLRGEHESKNADISTPFRGFRNHMPCCVKQNIPEICRSKILGTMVLTTVLKIPLYGP</sequence>
<comment type="caution">
    <text evidence="1">The sequence shown here is derived from an EMBL/GenBank/DDBJ whole genome shotgun (WGS) entry which is preliminary data.</text>
</comment>
<gene>
    <name evidence="1" type="ORF">TNIN_387691</name>
</gene>
<proteinExistence type="predicted"/>
<dbReference type="AlphaFoldDB" id="A0A8X7BQS9"/>
<evidence type="ECO:0000313" key="2">
    <source>
        <dbReference type="Proteomes" id="UP000886998"/>
    </source>
</evidence>
<name>A0A8X7BQS9_9ARAC</name>